<name>Q03RA8_LEVBA</name>
<dbReference type="Proteomes" id="UP000001652">
    <property type="component" value="Chromosome"/>
</dbReference>
<dbReference type="KEGG" id="lbr:LVIS_1135"/>
<dbReference type="EMBL" id="CP000416">
    <property type="protein sequence ID" value="ABJ64264.1"/>
    <property type="molecule type" value="Genomic_DNA"/>
</dbReference>
<proteinExistence type="predicted"/>
<organism evidence="1 2">
    <name type="scientific">Levilactobacillus brevis (strain ATCC 367 / BCRC 12310 / CIP 105137 / JCM 1170 / LMG 11437 / NCIMB 947 / NCTC 947)</name>
    <name type="common">Lactobacillus brevis</name>
    <dbReference type="NCBI Taxonomy" id="387344"/>
    <lineage>
        <taxon>Bacteria</taxon>
        <taxon>Bacillati</taxon>
        <taxon>Bacillota</taxon>
        <taxon>Bacilli</taxon>
        <taxon>Lactobacillales</taxon>
        <taxon>Lactobacillaceae</taxon>
        <taxon>Levilactobacillus</taxon>
    </lineage>
</organism>
<reference evidence="1 2" key="1">
    <citation type="journal article" date="2006" name="Proc. Natl. Acad. Sci. U.S.A.">
        <title>Comparative genomics of the lactic acid bacteria.</title>
        <authorList>
            <person name="Makarova K."/>
            <person name="Slesarev A."/>
            <person name="Wolf Y."/>
            <person name="Sorokin A."/>
            <person name="Mirkin B."/>
            <person name="Koonin E."/>
            <person name="Pavlov A."/>
            <person name="Pavlova N."/>
            <person name="Karamychev V."/>
            <person name="Polouchine N."/>
            <person name="Shakhova V."/>
            <person name="Grigoriev I."/>
            <person name="Lou Y."/>
            <person name="Rohksar D."/>
            <person name="Lucas S."/>
            <person name="Huang K."/>
            <person name="Goodstein D.M."/>
            <person name="Hawkins T."/>
            <person name="Plengvidhya V."/>
            <person name="Welker D."/>
            <person name="Hughes J."/>
            <person name="Goh Y."/>
            <person name="Benson A."/>
            <person name="Baldwin K."/>
            <person name="Lee J.H."/>
            <person name="Diaz-Muniz I."/>
            <person name="Dosti B."/>
            <person name="Smeianov V."/>
            <person name="Wechter W."/>
            <person name="Barabote R."/>
            <person name="Lorca G."/>
            <person name="Altermann E."/>
            <person name="Barrangou R."/>
            <person name="Ganesan B."/>
            <person name="Xie Y."/>
            <person name="Rawsthorne H."/>
            <person name="Tamir D."/>
            <person name="Parker C."/>
            <person name="Breidt F."/>
            <person name="Broadbent J."/>
            <person name="Hutkins R."/>
            <person name="O'Sullivan D."/>
            <person name="Steele J."/>
            <person name="Unlu G."/>
            <person name="Saier M."/>
            <person name="Klaenhammer T."/>
            <person name="Richardson P."/>
            <person name="Kozyavkin S."/>
            <person name="Weimer B."/>
            <person name="Mills D."/>
        </authorList>
    </citation>
    <scope>NUCLEOTIDE SEQUENCE [LARGE SCALE GENOMIC DNA]</scope>
    <source>
        <strain evidence="2">ATCC 367 / BCRC 12310 / CIP 105137 / JCM 1170 / LMG 11437 / NCIMB 947 / NCTC 947</strain>
    </source>
</reference>
<sequence length="40" mass="4547">MISVIIFILVFGLGGLLRTMYERQALKGGEKHRAKSDNRK</sequence>
<evidence type="ECO:0000313" key="1">
    <source>
        <dbReference type="EMBL" id="ABJ64264.1"/>
    </source>
</evidence>
<dbReference type="HOGENOM" id="CLU_3291358_0_0_9"/>
<evidence type="ECO:0000313" key="2">
    <source>
        <dbReference type="Proteomes" id="UP000001652"/>
    </source>
</evidence>
<protein>
    <submittedName>
        <fullName evidence="1">Uncharacterized protein</fullName>
    </submittedName>
</protein>
<dbReference type="STRING" id="387344.LVIS_1135"/>
<keyword evidence="2" id="KW-1185">Reference proteome</keyword>
<gene>
    <name evidence="1" type="ordered locus">LVIS_1135</name>
</gene>
<dbReference type="AlphaFoldDB" id="Q03RA8"/>
<accession>Q03RA8</accession>